<evidence type="ECO:0000313" key="2">
    <source>
        <dbReference type="Proteomes" id="UP000249464"/>
    </source>
</evidence>
<accession>A0A2X0MAH9</accession>
<protein>
    <submittedName>
        <fullName evidence="1">BQ5605_C006g04233 protein</fullName>
    </submittedName>
</protein>
<dbReference type="AlphaFoldDB" id="A0A2X0MAH9"/>
<dbReference type="EMBL" id="FQNC01000044">
    <property type="protein sequence ID" value="SGY57178.1"/>
    <property type="molecule type" value="Genomic_DNA"/>
</dbReference>
<sequence>MIVFLTSCEERTVVHVFPMIGRKWNARPESVWYTEETVRKRCWMNADNMSSLERSLIEFWVQAQGWRLRRVVDEDHPAGASAELE</sequence>
<keyword evidence="2" id="KW-1185">Reference proteome</keyword>
<evidence type="ECO:0000313" key="1">
    <source>
        <dbReference type="EMBL" id="SGY57178.1"/>
    </source>
</evidence>
<organism evidence="1 2">
    <name type="scientific">Microbotryum silenes-dioicae</name>
    <dbReference type="NCBI Taxonomy" id="796604"/>
    <lineage>
        <taxon>Eukaryota</taxon>
        <taxon>Fungi</taxon>
        <taxon>Dikarya</taxon>
        <taxon>Basidiomycota</taxon>
        <taxon>Pucciniomycotina</taxon>
        <taxon>Microbotryomycetes</taxon>
        <taxon>Microbotryales</taxon>
        <taxon>Microbotryaceae</taxon>
        <taxon>Microbotryum</taxon>
    </lineage>
</organism>
<proteinExistence type="predicted"/>
<gene>
    <name evidence="1" type="primary">BQ5605_C006g04233</name>
    <name evidence="1" type="ORF">BQ5605_C006G04233</name>
</gene>
<dbReference type="Proteomes" id="UP000249464">
    <property type="component" value="Unassembled WGS sequence"/>
</dbReference>
<name>A0A2X0MAH9_9BASI</name>
<reference evidence="1 2" key="1">
    <citation type="submission" date="2016-11" db="EMBL/GenBank/DDBJ databases">
        <authorList>
            <person name="Jaros S."/>
            <person name="Januszkiewicz K."/>
            <person name="Wedrychowicz H."/>
        </authorList>
    </citation>
    <scope>NUCLEOTIDE SEQUENCE [LARGE SCALE GENOMIC DNA]</scope>
</reference>